<keyword evidence="15" id="KW-1185">Reference proteome</keyword>
<evidence type="ECO:0000256" key="12">
    <source>
        <dbReference type="HAMAP-Rule" id="MF_00165"/>
    </source>
</evidence>
<evidence type="ECO:0000256" key="8">
    <source>
        <dbReference type="ARBA" id="ARBA00022840"/>
    </source>
</evidence>
<dbReference type="InterPro" id="IPR027417">
    <property type="entry name" value="P-loop_NTPase"/>
</dbReference>
<keyword evidence="5 12" id="KW-0545">Nucleotide biosynthesis</keyword>
<protein>
    <recommendedName>
        <fullName evidence="3 12">Thymidylate kinase</fullName>
        <ecNumber evidence="2 12">2.7.4.9</ecNumber>
    </recommendedName>
    <alternativeName>
        <fullName evidence="9 12">dTMP kinase</fullName>
    </alternativeName>
</protein>
<dbReference type="HAMAP" id="MF_00165">
    <property type="entry name" value="Thymidylate_kinase"/>
    <property type="match status" value="1"/>
</dbReference>
<dbReference type="FunFam" id="3.40.50.300:FF:000225">
    <property type="entry name" value="Thymidylate kinase"/>
    <property type="match status" value="1"/>
</dbReference>
<evidence type="ECO:0000256" key="3">
    <source>
        <dbReference type="ARBA" id="ARBA00017144"/>
    </source>
</evidence>
<dbReference type="InterPro" id="IPR018094">
    <property type="entry name" value="Thymidylate_kinase"/>
</dbReference>
<dbReference type="EC" id="2.7.4.9" evidence="2 12"/>
<sequence length="206" mass="22962">MSSGKFIVIEGLEGAGKSSAITVVTQFLEANNIDFVQTREPGGTPLAENLRTLVKSVQQEQVTAETELLIMYASRSQLIHNVMRPALEAGKWVVGDRHDMSSRAYQGGGRQISAELLEPIRQCVLKNFKPDLTIYLDVSPQVGLARAQARGELDRIELEQVEFFQRTRQAYLDIAHSEANIEIVDAEQSMDKVHADIQTILAQYFS</sequence>
<dbReference type="InterPro" id="IPR018095">
    <property type="entry name" value="Thymidylate_kin_CS"/>
</dbReference>
<evidence type="ECO:0000313" key="14">
    <source>
        <dbReference type="EMBL" id="EWH09716.1"/>
    </source>
</evidence>
<dbReference type="PANTHER" id="PTHR10344:SF4">
    <property type="entry name" value="UMP-CMP KINASE 2, MITOCHONDRIAL"/>
    <property type="match status" value="1"/>
</dbReference>
<dbReference type="AlphaFoldDB" id="W7QCS1"/>
<keyword evidence="4 12" id="KW-0808">Transferase</keyword>
<keyword evidence="8 12" id="KW-0067">ATP-binding</keyword>
<feature type="domain" description="Thymidylate kinase-like" evidence="13">
    <location>
        <begin position="9"/>
        <end position="197"/>
    </location>
</feature>
<dbReference type="eggNOG" id="COG0125">
    <property type="taxonomic scope" value="Bacteria"/>
</dbReference>
<dbReference type="PANTHER" id="PTHR10344">
    <property type="entry name" value="THYMIDYLATE KINASE"/>
    <property type="match status" value="1"/>
</dbReference>
<evidence type="ECO:0000256" key="9">
    <source>
        <dbReference type="ARBA" id="ARBA00029962"/>
    </source>
</evidence>
<dbReference type="PROSITE" id="PS01331">
    <property type="entry name" value="THYMIDYLATE_KINASE"/>
    <property type="match status" value="1"/>
</dbReference>
<comment type="caution">
    <text evidence="14">The sequence shown here is derived from an EMBL/GenBank/DDBJ whole genome shotgun (WGS) entry which is preliminary data.</text>
</comment>
<dbReference type="Proteomes" id="UP000019276">
    <property type="component" value="Unassembled WGS sequence"/>
</dbReference>
<organism evidence="14 15">
    <name type="scientific">Catenovulum agarivorans DS-2</name>
    <dbReference type="NCBI Taxonomy" id="1328313"/>
    <lineage>
        <taxon>Bacteria</taxon>
        <taxon>Pseudomonadati</taxon>
        <taxon>Pseudomonadota</taxon>
        <taxon>Gammaproteobacteria</taxon>
        <taxon>Alteromonadales</taxon>
        <taxon>Alteromonadaceae</taxon>
        <taxon>Catenovulum</taxon>
    </lineage>
</organism>
<evidence type="ECO:0000259" key="13">
    <source>
        <dbReference type="Pfam" id="PF02223"/>
    </source>
</evidence>
<evidence type="ECO:0000256" key="7">
    <source>
        <dbReference type="ARBA" id="ARBA00022777"/>
    </source>
</evidence>
<dbReference type="PATRIC" id="fig|1328313.3.peg.2314"/>
<dbReference type="GO" id="GO:0006233">
    <property type="term" value="P:dTDP biosynthetic process"/>
    <property type="evidence" value="ECO:0007669"/>
    <property type="project" value="InterPro"/>
</dbReference>
<comment type="similarity">
    <text evidence="1 12">Belongs to the thymidylate kinase family.</text>
</comment>
<feature type="binding site" evidence="12">
    <location>
        <begin position="11"/>
        <end position="18"/>
    </location>
    <ligand>
        <name>ATP</name>
        <dbReference type="ChEBI" id="CHEBI:30616"/>
    </ligand>
</feature>
<evidence type="ECO:0000256" key="2">
    <source>
        <dbReference type="ARBA" id="ARBA00012980"/>
    </source>
</evidence>
<dbReference type="GO" id="GO:0005829">
    <property type="term" value="C:cytosol"/>
    <property type="evidence" value="ECO:0007669"/>
    <property type="project" value="TreeGrafter"/>
</dbReference>
<evidence type="ECO:0000256" key="10">
    <source>
        <dbReference type="ARBA" id="ARBA00048743"/>
    </source>
</evidence>
<evidence type="ECO:0000256" key="1">
    <source>
        <dbReference type="ARBA" id="ARBA00009776"/>
    </source>
</evidence>
<dbReference type="NCBIfam" id="TIGR00041">
    <property type="entry name" value="DTMP_kinase"/>
    <property type="match status" value="1"/>
</dbReference>
<dbReference type="CDD" id="cd01672">
    <property type="entry name" value="TMPK"/>
    <property type="match status" value="1"/>
</dbReference>
<dbReference type="InterPro" id="IPR039430">
    <property type="entry name" value="Thymidylate_kin-like_dom"/>
</dbReference>
<comment type="function">
    <text evidence="11 12">Phosphorylation of dTMP to form dTDP in both de novo and salvage pathways of dTTP synthesis.</text>
</comment>
<reference evidence="14 15" key="1">
    <citation type="journal article" date="2014" name="Genome Announc.">
        <title>Draft Genome Sequence of the Agar-Degrading Bacterium Catenovulum sp. Strain DS-2, Isolated from Intestines of Haliotis diversicolor.</title>
        <authorList>
            <person name="Shan D."/>
            <person name="Li X."/>
            <person name="Gu Z."/>
            <person name="Wei G."/>
            <person name="Gao Z."/>
            <person name="Shao Z."/>
        </authorList>
    </citation>
    <scope>NUCLEOTIDE SEQUENCE [LARGE SCALE GENOMIC DNA]</scope>
    <source>
        <strain evidence="14 15">DS-2</strain>
    </source>
</reference>
<keyword evidence="7 12" id="KW-0418">Kinase</keyword>
<evidence type="ECO:0000256" key="5">
    <source>
        <dbReference type="ARBA" id="ARBA00022727"/>
    </source>
</evidence>
<proteinExistence type="inferred from homology"/>
<comment type="catalytic activity">
    <reaction evidence="10 12">
        <text>dTMP + ATP = dTDP + ADP</text>
        <dbReference type="Rhea" id="RHEA:13517"/>
        <dbReference type="ChEBI" id="CHEBI:30616"/>
        <dbReference type="ChEBI" id="CHEBI:58369"/>
        <dbReference type="ChEBI" id="CHEBI:63528"/>
        <dbReference type="ChEBI" id="CHEBI:456216"/>
        <dbReference type="EC" id="2.7.4.9"/>
    </reaction>
</comment>
<dbReference type="SUPFAM" id="SSF52540">
    <property type="entry name" value="P-loop containing nucleoside triphosphate hydrolases"/>
    <property type="match status" value="1"/>
</dbReference>
<dbReference type="RefSeq" id="WP_200870138.1">
    <property type="nucleotide sequence ID" value="NZ_ARZY01000020.1"/>
</dbReference>
<gene>
    <name evidence="12" type="primary">tmk</name>
    <name evidence="14" type="ORF">DS2_11308</name>
</gene>
<dbReference type="GO" id="GO:0005524">
    <property type="term" value="F:ATP binding"/>
    <property type="evidence" value="ECO:0007669"/>
    <property type="project" value="UniProtKB-UniRule"/>
</dbReference>
<keyword evidence="6 12" id="KW-0547">Nucleotide-binding</keyword>
<dbReference type="Pfam" id="PF02223">
    <property type="entry name" value="Thymidylate_kin"/>
    <property type="match status" value="1"/>
</dbReference>
<evidence type="ECO:0000256" key="4">
    <source>
        <dbReference type="ARBA" id="ARBA00022679"/>
    </source>
</evidence>
<evidence type="ECO:0000313" key="15">
    <source>
        <dbReference type="Proteomes" id="UP000019276"/>
    </source>
</evidence>
<accession>W7QCS1</accession>
<name>W7QCS1_9ALTE</name>
<evidence type="ECO:0000256" key="6">
    <source>
        <dbReference type="ARBA" id="ARBA00022741"/>
    </source>
</evidence>
<dbReference type="GO" id="GO:0006235">
    <property type="term" value="P:dTTP biosynthetic process"/>
    <property type="evidence" value="ECO:0007669"/>
    <property type="project" value="UniProtKB-UniRule"/>
</dbReference>
<dbReference type="GO" id="GO:0004798">
    <property type="term" value="F:dTMP kinase activity"/>
    <property type="evidence" value="ECO:0007669"/>
    <property type="project" value="UniProtKB-UniRule"/>
</dbReference>
<dbReference type="GO" id="GO:0006227">
    <property type="term" value="P:dUDP biosynthetic process"/>
    <property type="evidence" value="ECO:0007669"/>
    <property type="project" value="TreeGrafter"/>
</dbReference>
<dbReference type="STRING" id="1328313.DS2_11308"/>
<dbReference type="Gene3D" id="3.40.50.300">
    <property type="entry name" value="P-loop containing nucleotide triphosphate hydrolases"/>
    <property type="match status" value="1"/>
</dbReference>
<evidence type="ECO:0000256" key="11">
    <source>
        <dbReference type="ARBA" id="ARBA00057735"/>
    </source>
</evidence>
<dbReference type="EMBL" id="ARZY01000020">
    <property type="protein sequence ID" value="EWH09716.1"/>
    <property type="molecule type" value="Genomic_DNA"/>
</dbReference>